<dbReference type="Proteomes" id="UP000652761">
    <property type="component" value="Unassembled WGS sequence"/>
</dbReference>
<evidence type="ECO:0000313" key="1">
    <source>
        <dbReference type="EMBL" id="MQL74687.1"/>
    </source>
</evidence>
<comment type="caution">
    <text evidence="1">The sequence shown here is derived from an EMBL/GenBank/DDBJ whole genome shotgun (WGS) entry which is preliminary data.</text>
</comment>
<evidence type="ECO:0000313" key="2">
    <source>
        <dbReference type="Proteomes" id="UP000652761"/>
    </source>
</evidence>
<protein>
    <submittedName>
        <fullName evidence="1">Uncharacterized protein</fullName>
    </submittedName>
</protein>
<dbReference type="AlphaFoldDB" id="A0A843TXV2"/>
<accession>A0A843TXV2</accession>
<keyword evidence="2" id="KW-1185">Reference proteome</keyword>
<reference evidence="1" key="1">
    <citation type="submission" date="2017-07" db="EMBL/GenBank/DDBJ databases">
        <title>Taro Niue Genome Assembly and Annotation.</title>
        <authorList>
            <person name="Atibalentja N."/>
            <person name="Keating K."/>
            <person name="Fields C.J."/>
        </authorList>
    </citation>
    <scope>NUCLEOTIDE SEQUENCE</scope>
    <source>
        <strain evidence="1">Niue_2</strain>
        <tissue evidence="1">Leaf</tissue>
    </source>
</reference>
<proteinExistence type="predicted"/>
<organism evidence="1 2">
    <name type="scientific">Colocasia esculenta</name>
    <name type="common">Wild taro</name>
    <name type="synonym">Arum esculentum</name>
    <dbReference type="NCBI Taxonomy" id="4460"/>
    <lineage>
        <taxon>Eukaryota</taxon>
        <taxon>Viridiplantae</taxon>
        <taxon>Streptophyta</taxon>
        <taxon>Embryophyta</taxon>
        <taxon>Tracheophyta</taxon>
        <taxon>Spermatophyta</taxon>
        <taxon>Magnoliopsida</taxon>
        <taxon>Liliopsida</taxon>
        <taxon>Araceae</taxon>
        <taxon>Aroideae</taxon>
        <taxon>Colocasieae</taxon>
        <taxon>Colocasia</taxon>
    </lineage>
</organism>
<dbReference type="EMBL" id="NMUH01000219">
    <property type="protein sequence ID" value="MQL74687.1"/>
    <property type="molecule type" value="Genomic_DNA"/>
</dbReference>
<sequence>MASSTTPIVVTSPVGCLRFSVSQAVSSRLCPGTCVVPSRSVSSDMDTLTPLLELYVWLRERRQWDSDSSSHTSNYFSTVHRRQRYKATDKLRFLNIILLAHCNVTGIYKLSTVHLERCCKAKSKKLVENIELDESIKQSEQITDLDNMTISGNDRTENLSGDVIPAQHSYSKKKKIKVEKKDVEI</sequence>
<gene>
    <name evidence="1" type="ORF">Taro_007058</name>
</gene>
<name>A0A843TXV2_COLES</name>